<evidence type="ECO:0000313" key="2">
    <source>
        <dbReference type="Proteomes" id="UP000611762"/>
    </source>
</evidence>
<sequence>MEGIRIESFVNSGETPNLNSLPDDVRQQLNLLDSAEQNLAFILASLLIRFKVIDVQRDMLLTSALCPEEFAQANYPDVLDLQVAASILVLYALLEFHKIAEQTAKEAKNAGSEAGPEEKEVFLSLLVITVNLIRFGFLLDTAPEEKQSQITPEQIDNDIEAI</sequence>
<organism evidence="1 2">
    <name type="scientific">Congzhengia minquanensis</name>
    <dbReference type="NCBI Taxonomy" id="2763657"/>
    <lineage>
        <taxon>Bacteria</taxon>
        <taxon>Bacillati</taxon>
        <taxon>Bacillota</taxon>
        <taxon>Clostridia</taxon>
        <taxon>Eubacteriales</taxon>
        <taxon>Oscillospiraceae</taxon>
        <taxon>Congzhengia</taxon>
    </lineage>
</organism>
<gene>
    <name evidence="1" type="ORF">H8698_12970</name>
</gene>
<protein>
    <submittedName>
        <fullName evidence="1">Uncharacterized protein</fullName>
    </submittedName>
</protein>
<dbReference type="AlphaFoldDB" id="A0A926DPV9"/>
<dbReference type="Proteomes" id="UP000611762">
    <property type="component" value="Unassembled WGS sequence"/>
</dbReference>
<dbReference type="RefSeq" id="WP_249313868.1">
    <property type="nucleotide sequence ID" value="NZ_JACRSU010000006.1"/>
</dbReference>
<keyword evidence="2" id="KW-1185">Reference proteome</keyword>
<reference evidence="1" key="1">
    <citation type="submission" date="2020-08" db="EMBL/GenBank/DDBJ databases">
        <title>Genome public.</title>
        <authorList>
            <person name="Liu C."/>
            <person name="Sun Q."/>
        </authorList>
    </citation>
    <scope>NUCLEOTIDE SEQUENCE</scope>
    <source>
        <strain evidence="1">H8</strain>
    </source>
</reference>
<name>A0A926DPV9_9FIRM</name>
<evidence type="ECO:0000313" key="1">
    <source>
        <dbReference type="EMBL" id="MBC8541888.1"/>
    </source>
</evidence>
<comment type="caution">
    <text evidence="1">The sequence shown here is derived from an EMBL/GenBank/DDBJ whole genome shotgun (WGS) entry which is preliminary data.</text>
</comment>
<proteinExistence type="predicted"/>
<dbReference type="EMBL" id="JACRSU010000006">
    <property type="protein sequence ID" value="MBC8541888.1"/>
    <property type="molecule type" value="Genomic_DNA"/>
</dbReference>
<accession>A0A926DPV9</accession>